<dbReference type="GO" id="GO:0005634">
    <property type="term" value="C:nucleus"/>
    <property type="evidence" value="ECO:0007669"/>
    <property type="project" value="TreeGrafter"/>
</dbReference>
<name>A0AAN7YH72_9EURO</name>
<dbReference type="PROSITE" id="PS51140">
    <property type="entry name" value="CUE"/>
    <property type="match status" value="1"/>
</dbReference>
<feature type="compositionally biased region" description="Polar residues" evidence="1">
    <location>
        <begin position="61"/>
        <end position="87"/>
    </location>
</feature>
<evidence type="ECO:0000313" key="4">
    <source>
        <dbReference type="EMBL" id="KAK5085860.1"/>
    </source>
</evidence>
<feature type="domain" description="Smr" evidence="2">
    <location>
        <begin position="445"/>
        <end position="531"/>
    </location>
</feature>
<dbReference type="InterPro" id="IPR058864">
    <property type="entry name" value="UBA_10"/>
</dbReference>
<dbReference type="InterPro" id="IPR052772">
    <property type="entry name" value="Endo/PolyKinase_Domain-Protein"/>
</dbReference>
<feature type="region of interest" description="Disordered" evidence="1">
    <location>
        <begin position="186"/>
        <end position="232"/>
    </location>
</feature>
<dbReference type="PANTHER" id="PTHR46535:SF1">
    <property type="entry name" value="NEDD4-BINDING PROTEIN 2"/>
    <property type="match status" value="1"/>
</dbReference>
<dbReference type="GO" id="GO:0043130">
    <property type="term" value="F:ubiquitin binding"/>
    <property type="evidence" value="ECO:0007669"/>
    <property type="project" value="InterPro"/>
</dbReference>
<evidence type="ECO:0000256" key="1">
    <source>
        <dbReference type="SAM" id="MobiDB-lite"/>
    </source>
</evidence>
<dbReference type="InterPro" id="IPR036063">
    <property type="entry name" value="Smr_dom_sf"/>
</dbReference>
<dbReference type="EMBL" id="JAVRRJ010000004">
    <property type="protein sequence ID" value="KAK5085860.1"/>
    <property type="molecule type" value="Genomic_DNA"/>
</dbReference>
<sequence length="531" mass="58274">MSHEERLLRKYCPPLEESLFIAIASDYDLRNEEQVNQLDQLLADLKEQAVVEQELELAPSLQQETSAVAGTQTHSRTASSNQRASTTDLEDTIASVTSGISDLHPCPKELDISHVEGKYTELPYGLEGGSTIDKQNWLKDLFPTIETIQIVETLARCNGDIQRSIDELLNLSFFHDDADRNYVPPSVPKGVEGFAGDGKVKKSKGKKTRRNQETDIGYLSDGAHSSGATTPSNIWRSAAEDVEFIVSRTHLPMAFVRSVYHQNNANIAQTIRALITQEVESHASQIKGDELLELQVAELRFELDAVPEIQIYGALLLARMIPSAAKDLLDVTLKRPMESQTGKLVAQYTPLNLSEDEAPKRTARLSTVPGDPALLAGKAGVHSVQASKAFSQASAAYRRGKSDHLMGAAAAYYAEIGHEQRKRHKELIASAADSLVGQQSTANSLDLHGVSVEHAVRIARNSVENWWERLGDRKYIVGGVGDGYKIIVGLGTHSAQGIGRIGPAVSKMLIREGWKVNIQRGEVFVEGRSRR</sequence>
<keyword evidence="5" id="KW-1185">Reference proteome</keyword>
<dbReference type="SUPFAM" id="SSF160443">
    <property type="entry name" value="SMR domain-like"/>
    <property type="match status" value="1"/>
</dbReference>
<dbReference type="CDD" id="cd14279">
    <property type="entry name" value="CUE"/>
    <property type="match status" value="1"/>
</dbReference>
<dbReference type="GO" id="GO:0004519">
    <property type="term" value="F:endonuclease activity"/>
    <property type="evidence" value="ECO:0007669"/>
    <property type="project" value="TreeGrafter"/>
</dbReference>
<dbReference type="InterPro" id="IPR003892">
    <property type="entry name" value="CUE"/>
</dbReference>
<dbReference type="Gene3D" id="3.30.1370.110">
    <property type="match status" value="1"/>
</dbReference>
<dbReference type="PANTHER" id="PTHR46535">
    <property type="entry name" value="NEDD4-BINDING PROTEIN 2"/>
    <property type="match status" value="1"/>
</dbReference>
<dbReference type="InterPro" id="IPR002625">
    <property type="entry name" value="Smr_dom"/>
</dbReference>
<dbReference type="Pfam" id="PF26286">
    <property type="entry name" value="UBA_10"/>
    <property type="match status" value="1"/>
</dbReference>
<proteinExistence type="predicted"/>
<organism evidence="4 5">
    <name type="scientific">Lithohypha guttulata</name>
    <dbReference type="NCBI Taxonomy" id="1690604"/>
    <lineage>
        <taxon>Eukaryota</taxon>
        <taxon>Fungi</taxon>
        <taxon>Dikarya</taxon>
        <taxon>Ascomycota</taxon>
        <taxon>Pezizomycotina</taxon>
        <taxon>Eurotiomycetes</taxon>
        <taxon>Chaetothyriomycetidae</taxon>
        <taxon>Chaetothyriales</taxon>
        <taxon>Trichomeriaceae</taxon>
        <taxon>Lithohypha</taxon>
    </lineage>
</organism>
<dbReference type="AlphaFoldDB" id="A0AAN7YH72"/>
<evidence type="ECO:0008006" key="6">
    <source>
        <dbReference type="Google" id="ProtNLM"/>
    </source>
</evidence>
<dbReference type="InterPro" id="IPR013899">
    <property type="entry name" value="DUF1771"/>
</dbReference>
<dbReference type="SUPFAM" id="SSF46934">
    <property type="entry name" value="UBA-like"/>
    <property type="match status" value="1"/>
</dbReference>
<feature type="region of interest" description="Disordered" evidence="1">
    <location>
        <begin position="61"/>
        <end position="88"/>
    </location>
</feature>
<dbReference type="Proteomes" id="UP001309876">
    <property type="component" value="Unassembled WGS sequence"/>
</dbReference>
<dbReference type="PROSITE" id="PS50828">
    <property type="entry name" value="SMR"/>
    <property type="match status" value="1"/>
</dbReference>
<reference evidence="4 5" key="1">
    <citation type="submission" date="2023-08" db="EMBL/GenBank/DDBJ databases">
        <title>Black Yeasts Isolated from many extreme environments.</title>
        <authorList>
            <person name="Coleine C."/>
            <person name="Stajich J.E."/>
            <person name="Selbmann L."/>
        </authorList>
    </citation>
    <scope>NUCLEOTIDE SEQUENCE [LARGE SCALE GENOMIC DNA]</scope>
    <source>
        <strain evidence="4 5">CCFEE 5910</strain>
    </source>
</reference>
<accession>A0AAN7YH72</accession>
<comment type="caution">
    <text evidence="4">The sequence shown here is derived from an EMBL/GenBank/DDBJ whole genome shotgun (WGS) entry which is preliminary data.</text>
</comment>
<evidence type="ECO:0000259" key="3">
    <source>
        <dbReference type="PROSITE" id="PS51140"/>
    </source>
</evidence>
<gene>
    <name evidence="4" type="ORF">LTR05_005149</name>
</gene>
<dbReference type="SMART" id="SM01162">
    <property type="entry name" value="DUF1771"/>
    <property type="match status" value="1"/>
</dbReference>
<feature type="domain" description="CUE" evidence="3">
    <location>
        <begin position="130"/>
        <end position="173"/>
    </location>
</feature>
<evidence type="ECO:0000259" key="2">
    <source>
        <dbReference type="PROSITE" id="PS50828"/>
    </source>
</evidence>
<protein>
    <recommendedName>
        <fullName evidence="6">Smr domain-containing protein</fullName>
    </recommendedName>
</protein>
<dbReference type="InterPro" id="IPR009060">
    <property type="entry name" value="UBA-like_sf"/>
</dbReference>
<evidence type="ECO:0000313" key="5">
    <source>
        <dbReference type="Proteomes" id="UP001309876"/>
    </source>
</evidence>